<keyword evidence="1" id="KW-0812">Transmembrane</keyword>
<dbReference type="Proteomes" id="UP001310248">
    <property type="component" value="Unassembled WGS sequence"/>
</dbReference>
<evidence type="ECO:0000256" key="1">
    <source>
        <dbReference type="SAM" id="Phobius"/>
    </source>
</evidence>
<dbReference type="EMBL" id="JAYDYW010000008">
    <property type="protein sequence ID" value="MEE1674591.1"/>
    <property type="molecule type" value="Genomic_DNA"/>
</dbReference>
<sequence>MANPEHQEQLDSVDIISVSLYRLGWLLLCTSFCCAAYSALISGATWQPLWLLAAAIGLQAYNLHLYSKTIRYLMQGAAWLGMWLAMAFYLWHWPMLAHAALACFYFVASGLAFKESFCFQLGWLRWLGALLVLDYLLRFSPWLTLRGAVLLSISALVIYIAYQKCRQPMHYDIGKRDNYQI</sequence>
<reference evidence="3" key="1">
    <citation type="submission" date="2023-07" db="EMBL/GenBank/DDBJ databases">
        <title>Draft genome sequence of Agarivorans aestuarii strain ZMCS4, a CAZymes producing bacteria isolated from the marine brown algae Clodostephus spongiosus.</title>
        <authorList>
            <person name="Lorente B."/>
            <person name="Cabral C."/>
            <person name="Frias J."/>
            <person name="Faria J."/>
            <person name="Toubarro D."/>
        </authorList>
    </citation>
    <scope>NUCLEOTIDE SEQUENCE [LARGE SCALE GENOMIC DNA]</scope>
    <source>
        <strain evidence="3">ZMCS4</strain>
    </source>
</reference>
<feature type="transmembrane region" description="Helical" evidence="1">
    <location>
        <begin position="96"/>
        <end position="113"/>
    </location>
</feature>
<dbReference type="InterPro" id="IPR019275">
    <property type="entry name" value="DUF2301"/>
</dbReference>
<feature type="transmembrane region" description="Helical" evidence="1">
    <location>
        <begin position="72"/>
        <end position="90"/>
    </location>
</feature>
<accession>A0ABU7G5R8</accession>
<feature type="transmembrane region" description="Helical" evidence="1">
    <location>
        <begin position="20"/>
        <end position="40"/>
    </location>
</feature>
<name>A0ABU7G5R8_9ALTE</name>
<protein>
    <submittedName>
        <fullName evidence="2">DUF2301 domain-containing membrane protein</fullName>
    </submittedName>
</protein>
<comment type="caution">
    <text evidence="2">The sequence shown here is derived from an EMBL/GenBank/DDBJ whole genome shotgun (WGS) entry which is preliminary data.</text>
</comment>
<evidence type="ECO:0000313" key="3">
    <source>
        <dbReference type="Proteomes" id="UP001310248"/>
    </source>
</evidence>
<keyword evidence="3" id="KW-1185">Reference proteome</keyword>
<gene>
    <name evidence="2" type="ORF">SNR37_004034</name>
</gene>
<organism evidence="2 3">
    <name type="scientific">Agarivorans aestuarii</name>
    <dbReference type="NCBI Taxonomy" id="1563703"/>
    <lineage>
        <taxon>Bacteria</taxon>
        <taxon>Pseudomonadati</taxon>
        <taxon>Pseudomonadota</taxon>
        <taxon>Gammaproteobacteria</taxon>
        <taxon>Alteromonadales</taxon>
        <taxon>Alteromonadaceae</taxon>
        <taxon>Agarivorans</taxon>
    </lineage>
</organism>
<keyword evidence="1" id="KW-1133">Transmembrane helix</keyword>
<dbReference type="RefSeq" id="WP_329775679.1">
    <property type="nucleotide sequence ID" value="NZ_JAYDYW010000008.1"/>
</dbReference>
<dbReference type="Pfam" id="PF10063">
    <property type="entry name" value="DUF2301"/>
    <property type="match status" value="1"/>
</dbReference>
<evidence type="ECO:0000313" key="2">
    <source>
        <dbReference type="EMBL" id="MEE1674591.1"/>
    </source>
</evidence>
<proteinExistence type="predicted"/>
<feature type="transmembrane region" description="Helical" evidence="1">
    <location>
        <begin position="143"/>
        <end position="162"/>
    </location>
</feature>
<keyword evidence="1" id="KW-0472">Membrane</keyword>